<feature type="transmembrane region" description="Helical" evidence="7">
    <location>
        <begin position="271"/>
        <end position="293"/>
    </location>
</feature>
<keyword evidence="2" id="KW-1003">Cell membrane</keyword>
<dbReference type="Proteomes" id="UP000318937">
    <property type="component" value="Unassembled WGS sequence"/>
</dbReference>
<evidence type="ECO:0000256" key="1">
    <source>
        <dbReference type="ARBA" id="ARBA00004429"/>
    </source>
</evidence>
<dbReference type="EMBL" id="VDGG01000027">
    <property type="protein sequence ID" value="TQR12729.1"/>
    <property type="molecule type" value="Genomic_DNA"/>
</dbReference>
<dbReference type="PANTHER" id="PTHR33362:SF2">
    <property type="entry name" value="TRAP TRANSPORTER LARGE PERMEASE PROTEIN"/>
    <property type="match status" value="1"/>
</dbReference>
<feature type="transmembrane region" description="Helical" evidence="7">
    <location>
        <begin position="213"/>
        <end position="236"/>
    </location>
</feature>
<keyword evidence="5 7" id="KW-1133">Transmembrane helix</keyword>
<gene>
    <name evidence="9" type="ORF">FG383_13355</name>
</gene>
<name>A0A544T5M5_9BACI</name>
<protein>
    <submittedName>
        <fullName evidence="9">TRAP transporter large permease</fullName>
    </submittedName>
</protein>
<dbReference type="PIRSF" id="PIRSF006066">
    <property type="entry name" value="HI0050"/>
    <property type="match status" value="1"/>
</dbReference>
<feature type="transmembrane region" description="Helical" evidence="7">
    <location>
        <begin position="313"/>
        <end position="344"/>
    </location>
</feature>
<keyword evidence="6 7" id="KW-0472">Membrane</keyword>
<comment type="subcellular location">
    <subcellularLocation>
        <location evidence="1">Cell inner membrane</location>
        <topology evidence="1">Multi-pass membrane protein</topology>
    </subcellularLocation>
</comment>
<evidence type="ECO:0000256" key="4">
    <source>
        <dbReference type="ARBA" id="ARBA00022692"/>
    </source>
</evidence>
<proteinExistence type="predicted"/>
<organism evidence="9 10">
    <name type="scientific">Psychrobacillus soli</name>
    <dbReference type="NCBI Taxonomy" id="1543965"/>
    <lineage>
        <taxon>Bacteria</taxon>
        <taxon>Bacillati</taxon>
        <taxon>Bacillota</taxon>
        <taxon>Bacilli</taxon>
        <taxon>Bacillales</taxon>
        <taxon>Bacillaceae</taxon>
        <taxon>Psychrobacillus</taxon>
    </lineage>
</organism>
<accession>A0A544T5M5</accession>
<dbReference type="PANTHER" id="PTHR33362">
    <property type="entry name" value="SIALIC ACID TRAP TRANSPORTER PERMEASE PROTEIN SIAT-RELATED"/>
    <property type="match status" value="1"/>
</dbReference>
<evidence type="ECO:0000313" key="10">
    <source>
        <dbReference type="Proteomes" id="UP000318937"/>
    </source>
</evidence>
<keyword evidence="4 7" id="KW-0812">Transmembrane</keyword>
<dbReference type="InterPro" id="IPR010656">
    <property type="entry name" value="DctM"/>
</dbReference>
<dbReference type="GO" id="GO:0005886">
    <property type="term" value="C:plasma membrane"/>
    <property type="evidence" value="ECO:0007669"/>
    <property type="project" value="UniProtKB-SubCell"/>
</dbReference>
<dbReference type="AlphaFoldDB" id="A0A544T5M5"/>
<feature type="transmembrane region" description="Helical" evidence="7">
    <location>
        <begin position="102"/>
        <end position="123"/>
    </location>
</feature>
<feature type="transmembrane region" description="Helical" evidence="7">
    <location>
        <begin position="7"/>
        <end position="35"/>
    </location>
</feature>
<dbReference type="InterPro" id="IPR004681">
    <property type="entry name" value="TRAP_DctM"/>
</dbReference>
<dbReference type="NCBIfam" id="TIGR00786">
    <property type="entry name" value="dctM"/>
    <property type="match status" value="1"/>
</dbReference>
<evidence type="ECO:0000313" key="9">
    <source>
        <dbReference type="EMBL" id="TQR12729.1"/>
    </source>
</evidence>
<keyword evidence="3" id="KW-0997">Cell inner membrane</keyword>
<dbReference type="Pfam" id="PF06808">
    <property type="entry name" value="DctM"/>
    <property type="match status" value="1"/>
</dbReference>
<feature type="domain" description="TRAP C4-dicarboxylate transport system permease DctM subunit" evidence="8">
    <location>
        <begin position="7"/>
        <end position="415"/>
    </location>
</feature>
<evidence type="ECO:0000256" key="3">
    <source>
        <dbReference type="ARBA" id="ARBA00022519"/>
    </source>
</evidence>
<feature type="transmembrane region" description="Helical" evidence="7">
    <location>
        <begin position="242"/>
        <end position="259"/>
    </location>
</feature>
<feature type="transmembrane region" description="Helical" evidence="7">
    <location>
        <begin position="397"/>
        <end position="420"/>
    </location>
</feature>
<comment type="caution">
    <text evidence="9">The sequence shown here is derived from an EMBL/GenBank/DDBJ whole genome shotgun (WGS) entry which is preliminary data.</text>
</comment>
<feature type="transmembrane region" description="Helical" evidence="7">
    <location>
        <begin position="170"/>
        <end position="192"/>
    </location>
</feature>
<dbReference type="RefSeq" id="WP_142607892.1">
    <property type="nucleotide sequence ID" value="NZ_VDGG01000027.1"/>
</dbReference>
<sequence>MLPILMLLVILVLLAIGVPIAFTLGITATVFLIIYADIPMVVIIQQLYLGTNSFPLLAIPLFMLAGSLMNYGGISVRLINFALSIIGMVKGGLGMVNVVASVFFGAITGTSAGASAAVGQIMIPAMKEKGYSASFSAAVTSAGSSLGIIIPPSVPMILYGSISGLSVATLFFAGIPIGIGIAIGFMIVVYIISVKKKYDFKEQPFSWRLVLKTFVSAVPALLVPVAIMGGIVTGFATPTESAAIAVICGIIAGIIYKQLTWSGFKKALNESVVNTALVMLIVATAKILGFSFSALGIGRMIMEPLMAYAENPIILMLLASLILFIGGFIFDGTVMVLVIVPLFLPLVEATAIDPLQFAMVVIIVWAIGQQTPPVASGLYITTAIAQVSMLQVSRYNIWFILVFFVALMGMIFIPDVMLYIPRIIIP</sequence>
<dbReference type="OrthoDB" id="9785600at2"/>
<keyword evidence="10" id="KW-1185">Reference proteome</keyword>
<feature type="transmembrane region" description="Helical" evidence="7">
    <location>
        <begin position="130"/>
        <end position="150"/>
    </location>
</feature>
<evidence type="ECO:0000256" key="2">
    <source>
        <dbReference type="ARBA" id="ARBA00022475"/>
    </source>
</evidence>
<evidence type="ECO:0000256" key="6">
    <source>
        <dbReference type="ARBA" id="ARBA00023136"/>
    </source>
</evidence>
<dbReference type="GO" id="GO:0022857">
    <property type="term" value="F:transmembrane transporter activity"/>
    <property type="evidence" value="ECO:0007669"/>
    <property type="project" value="TreeGrafter"/>
</dbReference>
<evidence type="ECO:0000259" key="8">
    <source>
        <dbReference type="Pfam" id="PF06808"/>
    </source>
</evidence>
<reference evidence="9 10" key="1">
    <citation type="submission" date="2019-05" db="EMBL/GenBank/DDBJ databases">
        <title>Psychrobacillus vulpis sp. nov., a new species isolated from feces of a red fox that inhabits in The Tablas de Daimiel Natural Park, Albacete, Spain.</title>
        <authorList>
            <person name="Rodriguez M."/>
            <person name="Reina J.C."/>
            <person name="Bejar V."/>
            <person name="Llamas I."/>
        </authorList>
    </citation>
    <scope>NUCLEOTIDE SEQUENCE [LARGE SCALE GENOMIC DNA]</scope>
    <source>
        <strain evidence="9 10">NHI-2</strain>
    </source>
</reference>
<evidence type="ECO:0000256" key="5">
    <source>
        <dbReference type="ARBA" id="ARBA00022989"/>
    </source>
</evidence>
<evidence type="ECO:0000256" key="7">
    <source>
        <dbReference type="SAM" id="Phobius"/>
    </source>
</evidence>